<dbReference type="Pfam" id="PF18653">
    <property type="entry name" value="Arcadin_1"/>
    <property type="match status" value="1"/>
</dbReference>
<organism evidence="2 3">
    <name type="scientific">Pyrobaculum arsenaticum</name>
    <dbReference type="NCBI Taxonomy" id="121277"/>
    <lineage>
        <taxon>Archaea</taxon>
        <taxon>Thermoproteota</taxon>
        <taxon>Thermoprotei</taxon>
        <taxon>Thermoproteales</taxon>
        <taxon>Thermoproteaceae</taxon>
        <taxon>Pyrobaculum</taxon>
    </lineage>
</organism>
<protein>
    <submittedName>
        <fullName evidence="2">Arcadin 1</fullName>
    </submittedName>
</protein>
<dbReference type="Proteomes" id="UP000554766">
    <property type="component" value="Unassembled WGS sequence"/>
</dbReference>
<evidence type="ECO:0000313" key="2">
    <source>
        <dbReference type="EMBL" id="NYR16264.1"/>
    </source>
</evidence>
<evidence type="ECO:0000313" key="3">
    <source>
        <dbReference type="Proteomes" id="UP000554766"/>
    </source>
</evidence>
<evidence type="ECO:0000259" key="1">
    <source>
        <dbReference type="Pfam" id="PF18653"/>
    </source>
</evidence>
<reference evidence="2 3" key="1">
    <citation type="journal article" date="2020" name="Nat. Commun.">
        <title>The structures of two archaeal type IV pili illuminate evolutionary relationships.</title>
        <authorList>
            <person name="Wang F."/>
            <person name="Baquero D.P."/>
            <person name="Su Z."/>
            <person name="Beltran L.C."/>
            <person name="Prangishvili D."/>
            <person name="Krupovic M."/>
            <person name="Egelman E.H."/>
        </authorList>
    </citation>
    <scope>NUCLEOTIDE SEQUENCE [LARGE SCALE GENOMIC DNA]</scope>
    <source>
        <strain evidence="2 3">2GA</strain>
    </source>
</reference>
<sequence>MVAIRGVVVSKQLVYDPAGTRYVKIDIIEEKELPGPVAAFSAQDEQAAQLMREVMPLVTQIVRSLPFGGGKITVPRVTLWLTDEELEIYGDIDVGDVVAIQVEGGTVTIKPES</sequence>
<name>A0A7L4PCC6_9CREN</name>
<feature type="domain" description="Arcadin 1" evidence="1">
    <location>
        <begin position="2"/>
        <end position="112"/>
    </location>
</feature>
<dbReference type="GeneID" id="5056028"/>
<dbReference type="EMBL" id="JAAVJF010000005">
    <property type="protein sequence ID" value="NYR16264.1"/>
    <property type="molecule type" value="Genomic_DNA"/>
</dbReference>
<accession>A0A7L4PCC6</accession>
<dbReference type="InterPro" id="IPR040827">
    <property type="entry name" value="Arcadin_1"/>
</dbReference>
<keyword evidence="3" id="KW-1185">Reference proteome</keyword>
<dbReference type="OMA" id="MITIKGY"/>
<dbReference type="AlphaFoldDB" id="A0A7L4PCC6"/>
<dbReference type="RefSeq" id="WP_011901271.1">
    <property type="nucleotide sequence ID" value="NZ_JAAVJF010000005.1"/>
</dbReference>
<gene>
    <name evidence="2" type="ORF">HC235_10040</name>
</gene>
<proteinExistence type="predicted"/>
<comment type="caution">
    <text evidence="2">The sequence shown here is derived from an EMBL/GenBank/DDBJ whole genome shotgun (WGS) entry which is preliminary data.</text>
</comment>